<dbReference type="AlphaFoldDB" id="A0A2B7Y6H9"/>
<evidence type="ECO:0008006" key="3">
    <source>
        <dbReference type="Google" id="ProtNLM"/>
    </source>
</evidence>
<accession>A0A2B7Y6H9</accession>
<keyword evidence="2" id="KW-1185">Reference proteome</keyword>
<dbReference type="Proteomes" id="UP000223968">
    <property type="component" value="Unassembled WGS sequence"/>
</dbReference>
<gene>
    <name evidence="1" type="ORF">AJ79_01464</name>
</gene>
<dbReference type="EMBL" id="PDNB01000014">
    <property type="protein sequence ID" value="PGH16820.1"/>
    <property type="molecule type" value="Genomic_DNA"/>
</dbReference>
<reference evidence="1 2" key="1">
    <citation type="submission" date="2017-10" db="EMBL/GenBank/DDBJ databases">
        <title>Comparative genomics in systemic dimorphic fungi from Ajellomycetaceae.</title>
        <authorList>
            <person name="Munoz J.F."/>
            <person name="Mcewen J.G."/>
            <person name="Clay O.K."/>
            <person name="Cuomo C.A."/>
        </authorList>
    </citation>
    <scope>NUCLEOTIDE SEQUENCE [LARGE SCALE GENOMIC DNA]</scope>
    <source>
        <strain evidence="1 2">UAMH5409</strain>
    </source>
</reference>
<dbReference type="STRING" id="1447875.A0A2B7Y6H9"/>
<dbReference type="InterPro" id="IPR011009">
    <property type="entry name" value="Kinase-like_dom_sf"/>
</dbReference>
<comment type="caution">
    <text evidence="1">The sequence shown here is derived from an EMBL/GenBank/DDBJ whole genome shotgun (WGS) entry which is preliminary data.</text>
</comment>
<protein>
    <recommendedName>
        <fullName evidence="3">Protein kinase domain-containing protein</fullName>
    </recommendedName>
</protein>
<sequence>MELDDVRPAEVVFKKKLFASEFSEIFLTVVRGQQCVMKVHHGRGPRRYYEPDRELDIHILESTAYRRLKQRRICEQGIVPRFFGTMDKFDPKPCQPYLRMFVNDEYPPSAIFLEYIPNLEMLGLNNYTQARMNKFLEGIREIHKALVEHGDPKPRNMLIVKDDPERVVWIDFNRANTYDEHRITDRERAFLDEEEETVEGLKMCLEADLPKGRLKQAYIFYCNQSQSNASDNLDDDYVASRSETIKVAQASLAVGCYYAIFSSQRLCWCLL</sequence>
<dbReference type="SUPFAM" id="SSF56112">
    <property type="entry name" value="Protein kinase-like (PK-like)"/>
    <property type="match status" value="1"/>
</dbReference>
<proteinExistence type="predicted"/>
<dbReference type="OrthoDB" id="4185642at2759"/>
<organism evidence="1 2">
    <name type="scientific">Helicocarpus griseus UAMH5409</name>
    <dbReference type="NCBI Taxonomy" id="1447875"/>
    <lineage>
        <taxon>Eukaryota</taxon>
        <taxon>Fungi</taxon>
        <taxon>Dikarya</taxon>
        <taxon>Ascomycota</taxon>
        <taxon>Pezizomycotina</taxon>
        <taxon>Eurotiomycetes</taxon>
        <taxon>Eurotiomycetidae</taxon>
        <taxon>Onygenales</taxon>
        <taxon>Ajellomycetaceae</taxon>
        <taxon>Helicocarpus</taxon>
    </lineage>
</organism>
<dbReference type="Gene3D" id="1.10.510.10">
    <property type="entry name" value="Transferase(Phosphotransferase) domain 1"/>
    <property type="match status" value="1"/>
</dbReference>
<name>A0A2B7Y6H9_9EURO</name>
<evidence type="ECO:0000313" key="1">
    <source>
        <dbReference type="EMBL" id="PGH16820.1"/>
    </source>
</evidence>
<evidence type="ECO:0000313" key="2">
    <source>
        <dbReference type="Proteomes" id="UP000223968"/>
    </source>
</evidence>